<evidence type="ECO:0000313" key="1">
    <source>
        <dbReference type="EMBL" id="KAH3673423.1"/>
    </source>
</evidence>
<keyword evidence="2" id="KW-1185">Reference proteome</keyword>
<dbReference type="AlphaFoldDB" id="A0A9P8PJG0"/>
<dbReference type="Proteomes" id="UP000774326">
    <property type="component" value="Unassembled WGS sequence"/>
</dbReference>
<gene>
    <name evidence="1" type="ORF">WICPIJ_009811</name>
</gene>
<protein>
    <submittedName>
        <fullName evidence="1">Uncharacterized protein</fullName>
    </submittedName>
</protein>
<dbReference type="EMBL" id="JAEUBG010005651">
    <property type="protein sequence ID" value="KAH3673423.1"/>
    <property type="molecule type" value="Genomic_DNA"/>
</dbReference>
<comment type="caution">
    <text evidence="1">The sequence shown here is derived from an EMBL/GenBank/DDBJ whole genome shotgun (WGS) entry which is preliminary data.</text>
</comment>
<reference evidence="1" key="1">
    <citation type="journal article" date="2021" name="Open Biol.">
        <title>Shared evolutionary footprints suggest mitochondrial oxidative damage underlies multiple complex I losses in fungi.</title>
        <authorList>
            <person name="Schikora-Tamarit M.A."/>
            <person name="Marcet-Houben M."/>
            <person name="Nosek J."/>
            <person name="Gabaldon T."/>
        </authorList>
    </citation>
    <scope>NUCLEOTIDE SEQUENCE</scope>
    <source>
        <strain evidence="1">CBS2887</strain>
    </source>
</reference>
<organism evidence="1 2">
    <name type="scientific">Wickerhamomyces pijperi</name>
    <name type="common">Yeast</name>
    <name type="synonym">Pichia pijperi</name>
    <dbReference type="NCBI Taxonomy" id="599730"/>
    <lineage>
        <taxon>Eukaryota</taxon>
        <taxon>Fungi</taxon>
        <taxon>Dikarya</taxon>
        <taxon>Ascomycota</taxon>
        <taxon>Saccharomycotina</taxon>
        <taxon>Saccharomycetes</taxon>
        <taxon>Phaffomycetales</taxon>
        <taxon>Wickerhamomycetaceae</taxon>
        <taxon>Wickerhamomyces</taxon>
    </lineage>
</organism>
<evidence type="ECO:0000313" key="2">
    <source>
        <dbReference type="Proteomes" id="UP000774326"/>
    </source>
</evidence>
<name>A0A9P8PJG0_WICPI</name>
<sequence length="111" mass="12819">MFKGPGLQRWLNVSLSTTLSMLPFAIFKVNRWAWQSQQMYDIELRLVSAASVLPSVHFSLNRTHGLSISAKLNKCNACIRFGMILELSLRYRWMAPLWPLRIKSTYDCAIL</sequence>
<reference evidence="1" key="2">
    <citation type="submission" date="2021-01" db="EMBL/GenBank/DDBJ databases">
        <authorList>
            <person name="Schikora-Tamarit M.A."/>
        </authorList>
    </citation>
    <scope>NUCLEOTIDE SEQUENCE</scope>
    <source>
        <strain evidence="1">CBS2887</strain>
    </source>
</reference>
<accession>A0A9P8PJG0</accession>
<proteinExistence type="predicted"/>